<dbReference type="GeneID" id="40073125"/>
<dbReference type="OrthoDB" id="13113at10239"/>
<dbReference type="Pfam" id="PF23926">
    <property type="entry name" value="LtfC"/>
    <property type="match status" value="1"/>
</dbReference>
<feature type="domain" description="LtfC/p132/Gp6 beta-sandwich" evidence="1">
    <location>
        <begin position="4"/>
        <end position="133"/>
    </location>
</feature>
<proteinExistence type="predicted"/>
<evidence type="ECO:0000313" key="3">
    <source>
        <dbReference type="Proteomes" id="UP000225617"/>
    </source>
</evidence>
<organism evidence="2 3">
    <name type="scientific">Klebsiella phage vB_Kpn_IME260</name>
    <dbReference type="NCBI Taxonomy" id="1912318"/>
    <lineage>
        <taxon>Viruses</taxon>
        <taxon>Duplodnaviria</taxon>
        <taxon>Heunggongvirae</taxon>
        <taxon>Uroviricota</taxon>
        <taxon>Caudoviricetes</taxon>
        <taxon>Demerecviridae</taxon>
        <taxon>Sugarlandvirus</taxon>
        <taxon>Sugarlandvirus IME260</taxon>
    </lineage>
</organism>
<dbReference type="Proteomes" id="UP000225617">
    <property type="component" value="Segment"/>
</dbReference>
<evidence type="ECO:0000259" key="1">
    <source>
        <dbReference type="Pfam" id="PF23926"/>
    </source>
</evidence>
<keyword evidence="3" id="KW-1185">Reference proteome</keyword>
<dbReference type="EMBL" id="KX845404">
    <property type="protein sequence ID" value="AOZ65448.1"/>
    <property type="molecule type" value="Genomic_DNA"/>
</dbReference>
<reference evidence="2" key="1">
    <citation type="submission" date="2017-01" db="EMBL/GenBank/DDBJ databases">
        <title>Complete Genome Sequence of two Novel Multi-drug resistant Klebsiella pneumoniae Phage vB_Kpn_IME260.</title>
        <authorList>
            <person name="Xing S."/>
            <person name="Pan X."/>
            <person name="Sun Q."/>
            <person name="Pei G."/>
            <person name="Mi Z."/>
            <person name="An X."/>
            <person name="Tong Y."/>
        </authorList>
    </citation>
    <scope>NUCLEOTIDE SEQUENCE [LARGE SCALE GENOMIC DNA]</scope>
</reference>
<sequence length="139" mass="14932">MSTENRVVDIILDQNVSYGLMLQFMDIDDSAYPATETPVNLTGVTLKSSIKDSLESTGVKLADFVVTVVNATQGQASLGLTAATVTTIVNKASKERDKYNPRLRFAGYYDVIMTRGTGATATSYRVMEGSVYVSDGVTA</sequence>
<name>A0A1I9SF21_9CAUD</name>
<protein>
    <submittedName>
        <fullName evidence="2">Tail protein</fullName>
    </submittedName>
</protein>
<dbReference type="KEGG" id="vg:40073125"/>
<dbReference type="InterPro" id="IPR055688">
    <property type="entry name" value="LtfC/p132/Gp6_b-sand"/>
</dbReference>
<accession>A0A1I9SF21</accession>
<evidence type="ECO:0000313" key="2">
    <source>
        <dbReference type="EMBL" id="AOZ65448.1"/>
    </source>
</evidence>
<dbReference type="RefSeq" id="YP_009597494.1">
    <property type="nucleotide sequence ID" value="NC_041899.1"/>
</dbReference>